<feature type="region of interest" description="Disordered" evidence="1">
    <location>
        <begin position="1"/>
        <end position="26"/>
    </location>
</feature>
<dbReference type="EMBL" id="AGDV01000001">
    <property type="protein sequence ID" value="EMB36059.1"/>
    <property type="molecule type" value="Genomic_DNA"/>
</dbReference>
<evidence type="ECO:0000313" key="2">
    <source>
        <dbReference type="EMBL" id="EMB36059.1"/>
    </source>
</evidence>
<comment type="caution">
    <text evidence="2">The sequence shown here is derived from an EMBL/GenBank/DDBJ whole genome shotgun (WGS) entry which is preliminary data.</text>
</comment>
<accession>A0A0E2E7T1</accession>
<dbReference type="AlphaFoldDB" id="A0A0E2E7T1"/>
<protein>
    <submittedName>
        <fullName evidence="2">Uncharacterized protein</fullName>
    </submittedName>
</protein>
<reference evidence="2" key="1">
    <citation type="submission" date="2012-01" db="EMBL/GenBank/DDBJ databases">
        <title>The Genome Sequence of Treponema denticola H-22.</title>
        <authorList>
            <consortium name="The Broad Institute Genome Sequencing Platform"/>
            <person name="Earl A."/>
            <person name="Ward D."/>
            <person name="Feldgarden M."/>
            <person name="Gevers D."/>
            <person name="Blanton J.M."/>
            <person name="Fenno C.J."/>
            <person name="Baranova O.V."/>
            <person name="Mathney J."/>
            <person name="Dewhirst F.E."/>
            <person name="Izard J."/>
            <person name="Young S.K."/>
            <person name="Zeng Q."/>
            <person name="Gargeya S."/>
            <person name="Fitzgerald M."/>
            <person name="Haas B."/>
            <person name="Abouelleil A."/>
            <person name="Alvarado L."/>
            <person name="Arachchi H.M."/>
            <person name="Berlin A."/>
            <person name="Chapman S.B."/>
            <person name="Gearin G."/>
            <person name="Goldberg J."/>
            <person name="Griggs A."/>
            <person name="Gujja S."/>
            <person name="Hansen M."/>
            <person name="Heiman D."/>
            <person name="Howarth C."/>
            <person name="Larimer J."/>
            <person name="Lui A."/>
            <person name="MacDonald P.J.P."/>
            <person name="McCowen C."/>
            <person name="Montmayeur A."/>
            <person name="Murphy C."/>
            <person name="Neiman D."/>
            <person name="Pearson M."/>
            <person name="Priest M."/>
            <person name="Roberts A."/>
            <person name="Saif S."/>
            <person name="Shea T."/>
            <person name="Sisk P."/>
            <person name="Stolte C."/>
            <person name="Sykes S."/>
            <person name="Wortman J."/>
            <person name="Nusbaum C."/>
            <person name="Birren B."/>
        </authorList>
    </citation>
    <scope>NUCLEOTIDE SEQUENCE [LARGE SCALE GENOMIC DNA]</scope>
    <source>
        <strain evidence="2">H-22</strain>
    </source>
</reference>
<proteinExistence type="predicted"/>
<dbReference type="HOGENOM" id="CLU_894125_0_0_12"/>
<evidence type="ECO:0000256" key="1">
    <source>
        <dbReference type="SAM" id="MobiDB-lite"/>
    </source>
</evidence>
<dbReference type="PATRIC" id="fig|999432.5.peg.259"/>
<gene>
    <name evidence="2" type="ORF">HMPREF9726_00251</name>
</gene>
<name>A0A0E2E7T1_TREDN</name>
<dbReference type="Proteomes" id="UP000011705">
    <property type="component" value="Chromosome"/>
</dbReference>
<organism evidence="2">
    <name type="scientific">Treponema denticola H-22</name>
    <dbReference type="NCBI Taxonomy" id="999432"/>
    <lineage>
        <taxon>Bacteria</taxon>
        <taxon>Pseudomonadati</taxon>
        <taxon>Spirochaetota</taxon>
        <taxon>Spirochaetia</taxon>
        <taxon>Spirochaetales</taxon>
        <taxon>Treponemataceae</taxon>
        <taxon>Treponema</taxon>
    </lineage>
</organism>
<dbReference type="RefSeq" id="WP_002682847.1">
    <property type="nucleotide sequence ID" value="NZ_CM001795.1"/>
</dbReference>
<sequence length="311" mass="35721">MGLRQKAEAVSIKAHRPPKAPTERPHSPFFDAKNNFQALLKNLQIEKGGFLVKANEDFYNLCFAAGVDITTFHRCMIPSSIIEGFEAKQNNRYSLTNKDLSSIKNFFSSQEYISITNLILYPLEEAKTFLFLIKSQKDFYREAFDFEKADKLVKEFLPYYDQYKQIIETARPVYPFQYGTDTIMLKIKSALNLNNTAHLLKISFLHVFTDRVTLQSDLNTLELYYSMINKILNLIGKSNMAMLGMDNNLYASIFSSETLPMDIYTQKITASLSKIYGEDICSKILMDYTGTSKDINEIKTFFKAVINDKTS</sequence>